<name>A0A7K3WPW6_9FLAO</name>
<evidence type="ECO:0000256" key="2">
    <source>
        <dbReference type="ARBA" id="ARBA00022723"/>
    </source>
</evidence>
<evidence type="ECO:0000256" key="1">
    <source>
        <dbReference type="ARBA" id="ARBA00006576"/>
    </source>
</evidence>
<dbReference type="GO" id="GO:0042802">
    <property type="term" value="F:identical protein binding"/>
    <property type="evidence" value="ECO:0007669"/>
    <property type="project" value="UniProtKB-ARBA"/>
</dbReference>
<gene>
    <name evidence="6" type="ORF">G3O08_04735</name>
</gene>
<dbReference type="InterPro" id="IPR050202">
    <property type="entry name" value="Cyt/Deoxycyt_deaminase"/>
</dbReference>
<dbReference type="SUPFAM" id="SSF53927">
    <property type="entry name" value="Cytidine deaminase-like"/>
    <property type="match status" value="1"/>
</dbReference>
<dbReference type="Pfam" id="PF00383">
    <property type="entry name" value="dCMP_cyt_deam_1"/>
    <property type="match status" value="1"/>
</dbReference>
<dbReference type="InterPro" id="IPR002125">
    <property type="entry name" value="CMP_dCMP_dom"/>
</dbReference>
<evidence type="ECO:0000313" key="6">
    <source>
        <dbReference type="EMBL" id="NEN22805.1"/>
    </source>
</evidence>
<evidence type="ECO:0000313" key="7">
    <source>
        <dbReference type="Proteomes" id="UP000486602"/>
    </source>
</evidence>
<comment type="caution">
    <text evidence="6">The sequence shown here is derived from an EMBL/GenBank/DDBJ whole genome shotgun (WGS) entry which is preliminary data.</text>
</comment>
<evidence type="ECO:0000256" key="3">
    <source>
        <dbReference type="ARBA" id="ARBA00022801"/>
    </source>
</evidence>
<evidence type="ECO:0000259" key="5">
    <source>
        <dbReference type="PROSITE" id="PS51747"/>
    </source>
</evidence>
<proteinExistence type="inferred from homology"/>
<dbReference type="Gene3D" id="3.40.140.10">
    <property type="entry name" value="Cytidine Deaminase, domain 2"/>
    <property type="match status" value="1"/>
</dbReference>
<dbReference type="NCBIfam" id="NF004064">
    <property type="entry name" value="PRK05578.1"/>
    <property type="match status" value="1"/>
</dbReference>
<organism evidence="6 7">
    <name type="scientific">Cryomorpha ignava</name>
    <dbReference type="NCBI Taxonomy" id="101383"/>
    <lineage>
        <taxon>Bacteria</taxon>
        <taxon>Pseudomonadati</taxon>
        <taxon>Bacteroidota</taxon>
        <taxon>Flavobacteriia</taxon>
        <taxon>Flavobacteriales</taxon>
        <taxon>Cryomorphaceae</taxon>
        <taxon>Cryomorpha</taxon>
    </lineage>
</organism>
<comment type="similarity">
    <text evidence="1">Belongs to the cytidine and deoxycytidylate deaminase family.</text>
</comment>
<sequence length="163" mass="17621">MEKKEVKIAYHQAQSVDELAKEEKQLFHLAIEAMGNAYAPYSQFKVGCALLLANGEIVKGNNQENMAYPSGLCAERVALFSASANYPGVPVKILAVVAKPISADEDMTISPCGGCRQVMVEYERIQNEPIKIITGSPSGSIFITDNAHALLPLAFYDAGLSKK</sequence>
<dbReference type="AlphaFoldDB" id="A0A7K3WPW6"/>
<dbReference type="PANTHER" id="PTHR11644">
    <property type="entry name" value="CYTIDINE DEAMINASE"/>
    <property type="match status" value="1"/>
</dbReference>
<dbReference type="EMBL" id="JAAGVY010000005">
    <property type="protein sequence ID" value="NEN22805.1"/>
    <property type="molecule type" value="Genomic_DNA"/>
</dbReference>
<dbReference type="InterPro" id="IPR016193">
    <property type="entry name" value="Cytidine_deaminase-like"/>
</dbReference>
<dbReference type="PROSITE" id="PS00903">
    <property type="entry name" value="CYT_DCMP_DEAMINASES_1"/>
    <property type="match status" value="1"/>
</dbReference>
<dbReference type="GO" id="GO:0004126">
    <property type="term" value="F:cytidine deaminase activity"/>
    <property type="evidence" value="ECO:0007669"/>
    <property type="project" value="UniProtKB-EC"/>
</dbReference>
<dbReference type="Proteomes" id="UP000486602">
    <property type="component" value="Unassembled WGS sequence"/>
</dbReference>
<dbReference type="PROSITE" id="PS51747">
    <property type="entry name" value="CYT_DCMP_DEAMINASES_2"/>
    <property type="match status" value="1"/>
</dbReference>
<reference evidence="6 7" key="1">
    <citation type="submission" date="2020-02" db="EMBL/GenBank/DDBJ databases">
        <title>Out from the shadows clarifying the taxonomy of the family Cryomorphaceae and related taxa by utilizing the GTDB taxonomic framework.</title>
        <authorList>
            <person name="Bowman J.P."/>
        </authorList>
    </citation>
    <scope>NUCLEOTIDE SEQUENCE [LARGE SCALE GENOMIC DNA]</scope>
    <source>
        <strain evidence="6 7">QSSC 1-22</strain>
    </source>
</reference>
<dbReference type="InterPro" id="IPR016192">
    <property type="entry name" value="APOBEC/CMP_deaminase_Zn-bd"/>
</dbReference>
<dbReference type="RefSeq" id="WP_163283526.1">
    <property type="nucleotide sequence ID" value="NZ_JAAGVY010000005.1"/>
</dbReference>
<dbReference type="GO" id="GO:0005829">
    <property type="term" value="C:cytosol"/>
    <property type="evidence" value="ECO:0007669"/>
    <property type="project" value="TreeGrafter"/>
</dbReference>
<dbReference type="EC" id="3.5.4.5" evidence="6"/>
<dbReference type="GO" id="GO:0008270">
    <property type="term" value="F:zinc ion binding"/>
    <property type="evidence" value="ECO:0007669"/>
    <property type="project" value="InterPro"/>
</dbReference>
<keyword evidence="7" id="KW-1185">Reference proteome</keyword>
<feature type="domain" description="CMP/dCMP-type deaminase" evidence="5">
    <location>
        <begin position="21"/>
        <end position="153"/>
    </location>
</feature>
<keyword evidence="3 6" id="KW-0378">Hydrolase</keyword>
<dbReference type="GO" id="GO:0072527">
    <property type="term" value="P:pyrimidine-containing compound metabolic process"/>
    <property type="evidence" value="ECO:0007669"/>
    <property type="project" value="UniProtKB-ARBA"/>
</dbReference>
<dbReference type="GO" id="GO:0055086">
    <property type="term" value="P:nucleobase-containing small molecule metabolic process"/>
    <property type="evidence" value="ECO:0007669"/>
    <property type="project" value="UniProtKB-ARBA"/>
</dbReference>
<dbReference type="PANTHER" id="PTHR11644:SF2">
    <property type="entry name" value="CYTIDINE DEAMINASE"/>
    <property type="match status" value="1"/>
</dbReference>
<accession>A0A7K3WPW6</accession>
<protein>
    <submittedName>
        <fullName evidence="6">Cytidine deaminase</fullName>
        <ecNumber evidence="6">3.5.4.5</ecNumber>
    </submittedName>
</protein>
<evidence type="ECO:0000256" key="4">
    <source>
        <dbReference type="ARBA" id="ARBA00022833"/>
    </source>
</evidence>
<keyword evidence="4" id="KW-0862">Zinc</keyword>
<dbReference type="CDD" id="cd01283">
    <property type="entry name" value="cytidine_deaminase"/>
    <property type="match status" value="1"/>
</dbReference>
<keyword evidence="2" id="KW-0479">Metal-binding</keyword>